<protein>
    <recommendedName>
        <fullName evidence="2">DUF5683 domain-containing protein</fullName>
    </recommendedName>
</protein>
<feature type="transmembrane region" description="Helical" evidence="1">
    <location>
        <begin position="84"/>
        <end position="102"/>
    </location>
</feature>
<keyword evidence="1" id="KW-0472">Membrane</keyword>
<proteinExistence type="predicted"/>
<evidence type="ECO:0000259" key="2">
    <source>
        <dbReference type="Pfam" id="PF18935"/>
    </source>
</evidence>
<dbReference type="Pfam" id="PF18935">
    <property type="entry name" value="DUF5683"/>
    <property type="match status" value="1"/>
</dbReference>
<gene>
    <name evidence="3" type="ordered locus">SRM_00596</name>
</gene>
<dbReference type="PATRIC" id="fig|761659.10.peg.674"/>
<keyword evidence="1" id="KW-0812">Transmembrane</keyword>
<evidence type="ECO:0000313" key="4">
    <source>
        <dbReference type="Proteomes" id="UP000000933"/>
    </source>
</evidence>
<reference evidence="3 4" key="1">
    <citation type="journal article" date="2010" name="ISME J.">
        <title>Fine-scale evolution: genomic, phenotypic and ecological differentiation in two coexisting Salinibacter ruber strains.</title>
        <authorList>
            <person name="Pena A."/>
            <person name="Teeling H."/>
            <person name="Huerta-Cepas J."/>
            <person name="Santos F."/>
            <person name="Yarza P."/>
            <person name="Brito-Echeverria J."/>
            <person name="Lucio M."/>
            <person name="Schmitt-Kopplin P."/>
            <person name="Meseguer I."/>
            <person name="Schenowitz C."/>
            <person name="Dossat C."/>
            <person name="Barbe V."/>
            <person name="Dopazo J."/>
            <person name="Rossello-Mora R."/>
            <person name="Schuler M."/>
            <person name="Glockner F.O."/>
            <person name="Amann R."/>
            <person name="Gabaldon T."/>
            <person name="Anton J."/>
        </authorList>
    </citation>
    <scope>NUCLEOTIDE SEQUENCE [LARGE SCALE GENOMIC DNA]</scope>
    <source>
        <strain evidence="3 4">M8</strain>
    </source>
</reference>
<dbReference type="HOGENOM" id="CLU_1123880_0_0_10"/>
<evidence type="ECO:0000256" key="1">
    <source>
        <dbReference type="SAM" id="Phobius"/>
    </source>
</evidence>
<dbReference type="AlphaFoldDB" id="D5H662"/>
<feature type="domain" description="DUF5683" evidence="2">
    <location>
        <begin position="61"/>
        <end position="212"/>
    </location>
</feature>
<dbReference type="EMBL" id="FP565814">
    <property type="protein sequence ID" value="CBH23517.1"/>
    <property type="molecule type" value="Genomic_DNA"/>
</dbReference>
<dbReference type="InterPro" id="IPR043738">
    <property type="entry name" value="DUF5683"/>
</dbReference>
<name>D5H662_SALRM</name>
<accession>D5H662</accession>
<sequence>MTHHVVSFVDRVPVIQMRRVGLGLGLLVVLLGASLSTGTASAQPDSVRASILEEKGFSPDHSPRGALWRAAAAPGWGQFYNRQYYKMPFVYAGLAGGGYAIYTLTRRYRLFRNANLYVIGRNRAEENGGDNPYGQFEGEYDEAVVRLGGDPQGSTVGGRQLRDQRDQYRRWRDLSILGTGLFYALTVLDAYVSAHLLSFNVGDVALDVRPSGGEPVVAGRQDGTDQTPEEASLRDINGIGVRLHVRF</sequence>
<feature type="transmembrane region" description="Helical" evidence="1">
    <location>
        <begin position="174"/>
        <end position="194"/>
    </location>
</feature>
<keyword evidence="1" id="KW-1133">Transmembrane helix</keyword>
<reference evidence="4" key="2">
    <citation type="submission" date="2010-04" db="EMBL/GenBank/DDBJ databases">
        <title>Genome sequence of Salinibacter ruber M8.</title>
        <authorList>
            <consortium name="Genoscope"/>
        </authorList>
    </citation>
    <scope>NUCLEOTIDE SEQUENCE [LARGE SCALE GENOMIC DNA]</scope>
    <source>
        <strain evidence="4">M8</strain>
    </source>
</reference>
<dbReference type="Proteomes" id="UP000000933">
    <property type="component" value="Chromosome"/>
</dbReference>
<organism evidence="3 4">
    <name type="scientific">Salinibacter ruber (strain M8)</name>
    <dbReference type="NCBI Taxonomy" id="761659"/>
    <lineage>
        <taxon>Bacteria</taxon>
        <taxon>Pseudomonadati</taxon>
        <taxon>Rhodothermota</taxon>
        <taxon>Rhodothermia</taxon>
        <taxon>Rhodothermales</taxon>
        <taxon>Salinibacteraceae</taxon>
        <taxon>Salinibacter</taxon>
    </lineage>
</organism>
<dbReference type="KEGG" id="srm:SRM_00596"/>
<evidence type="ECO:0000313" key="3">
    <source>
        <dbReference type="EMBL" id="CBH23517.1"/>
    </source>
</evidence>